<reference evidence="2 3" key="1">
    <citation type="submission" date="2016-10" db="EMBL/GenBank/DDBJ databases">
        <authorList>
            <person name="de Groot N.N."/>
        </authorList>
    </citation>
    <scope>NUCLEOTIDE SEQUENCE [LARGE SCALE GENOMIC DNA]</scope>
    <source>
        <strain evidence="2 3">DSM 23421</strain>
    </source>
</reference>
<feature type="domain" description="NodB homology" evidence="1">
    <location>
        <begin position="36"/>
        <end position="184"/>
    </location>
</feature>
<dbReference type="Gene3D" id="3.20.20.370">
    <property type="entry name" value="Glycoside hydrolase/deacetylase"/>
    <property type="match status" value="1"/>
</dbReference>
<dbReference type="STRING" id="641691.SAMN05421636_107165"/>
<dbReference type="Pfam" id="PF01522">
    <property type="entry name" value="Polysacc_deac_1"/>
    <property type="match status" value="1"/>
</dbReference>
<protein>
    <submittedName>
        <fullName evidence="2">Polysaccharide deacetylase</fullName>
    </submittedName>
</protein>
<dbReference type="Proteomes" id="UP000199109">
    <property type="component" value="Unassembled WGS sequence"/>
</dbReference>
<dbReference type="SUPFAM" id="SSF88713">
    <property type="entry name" value="Glycoside hydrolase/deacetylase"/>
    <property type="match status" value="1"/>
</dbReference>
<sequence length="328" mass="38031">MTTTGKFVISLDFELFWGMRDHLTLESYGKHILGVREALPRMIEAFEAHQVKGTFATVGFLFASDKEELIASSPKGKPLYVNKNLSPYNDKFDEIGENEESDKYHYALSLIELLQKYPNQEIATHTFSHYYCLEKGQTKENFRDDLLAAKKIGEAKGISLQSIIFPRNQFNKEYIEVLKDLGITSYRGNEKIWFFNGGMGEAPKLMKRAFRLFDSYVNISGHNCYDLEEIKAATPYNIPSSRFLRPYSQKLSLLEDIRLKRILNGMTYAAKNKKVYHLWWHPHNFGVHQEENFKILNKILDHYDALKSKYGFESSTMGEISDRLTQES</sequence>
<dbReference type="InterPro" id="IPR011330">
    <property type="entry name" value="Glyco_hydro/deAcase_b/a-brl"/>
</dbReference>
<proteinExistence type="predicted"/>
<evidence type="ECO:0000259" key="1">
    <source>
        <dbReference type="Pfam" id="PF01522"/>
    </source>
</evidence>
<name>A0A1G7FKB2_9FLAO</name>
<dbReference type="RefSeq" id="WP_091870429.1">
    <property type="nucleotide sequence ID" value="NZ_FNAO01000007.1"/>
</dbReference>
<dbReference type="AlphaFoldDB" id="A0A1G7FKB2"/>
<dbReference type="EMBL" id="FNAO01000007">
    <property type="protein sequence ID" value="SDE76367.1"/>
    <property type="molecule type" value="Genomic_DNA"/>
</dbReference>
<keyword evidence="3" id="KW-1185">Reference proteome</keyword>
<dbReference type="OrthoDB" id="7836272at2"/>
<dbReference type="GO" id="GO:0016810">
    <property type="term" value="F:hydrolase activity, acting on carbon-nitrogen (but not peptide) bonds"/>
    <property type="evidence" value="ECO:0007669"/>
    <property type="project" value="InterPro"/>
</dbReference>
<evidence type="ECO:0000313" key="2">
    <source>
        <dbReference type="EMBL" id="SDE76367.1"/>
    </source>
</evidence>
<gene>
    <name evidence="2" type="ORF">SAMN05421636_107165</name>
</gene>
<organism evidence="2 3">
    <name type="scientific">Pricia antarctica</name>
    <dbReference type="NCBI Taxonomy" id="641691"/>
    <lineage>
        <taxon>Bacteria</taxon>
        <taxon>Pseudomonadati</taxon>
        <taxon>Bacteroidota</taxon>
        <taxon>Flavobacteriia</taxon>
        <taxon>Flavobacteriales</taxon>
        <taxon>Flavobacteriaceae</taxon>
        <taxon>Pricia</taxon>
    </lineage>
</organism>
<dbReference type="InterPro" id="IPR002509">
    <property type="entry name" value="NODB_dom"/>
</dbReference>
<dbReference type="GO" id="GO:0005975">
    <property type="term" value="P:carbohydrate metabolic process"/>
    <property type="evidence" value="ECO:0007669"/>
    <property type="project" value="InterPro"/>
</dbReference>
<evidence type="ECO:0000313" key="3">
    <source>
        <dbReference type="Proteomes" id="UP000199109"/>
    </source>
</evidence>
<accession>A0A1G7FKB2</accession>
<dbReference type="CDD" id="cd10929">
    <property type="entry name" value="CE4_u5"/>
    <property type="match status" value="1"/>
</dbReference>